<evidence type="ECO:0000256" key="2">
    <source>
        <dbReference type="SAM" id="SignalP"/>
    </source>
</evidence>
<reference evidence="3" key="1">
    <citation type="journal article" date="2018" name="PLoS Negl. Trop. Dis.">
        <title>An insight into the salivary gland and fat body transcriptome of Panstrongylus lignarius (Hemiptera: Heteroptera), the main vector of Chagas disease in Peru.</title>
        <authorList>
            <person name="Nevoa J.C."/>
            <person name="Mendes M.T."/>
            <person name="da Silva M.V."/>
            <person name="Soares S.C."/>
            <person name="Oliveira C.J.F."/>
            <person name="Ribeiro J.M.C."/>
        </authorList>
    </citation>
    <scope>NUCLEOTIDE SEQUENCE</scope>
</reference>
<name>A0A224Y5A9_9HEMI</name>
<evidence type="ECO:0000313" key="3">
    <source>
        <dbReference type="EMBL" id="JAW15741.1"/>
    </source>
</evidence>
<evidence type="ECO:0000256" key="1">
    <source>
        <dbReference type="SAM" id="MobiDB-lite"/>
    </source>
</evidence>
<dbReference type="AlphaFoldDB" id="A0A224Y5A9"/>
<feature type="chain" id="PRO_5012375227" evidence="2">
    <location>
        <begin position="22"/>
        <end position="77"/>
    </location>
</feature>
<organism evidence="3">
    <name type="scientific">Panstrongylus lignarius</name>
    <dbReference type="NCBI Taxonomy" id="156445"/>
    <lineage>
        <taxon>Eukaryota</taxon>
        <taxon>Metazoa</taxon>
        <taxon>Ecdysozoa</taxon>
        <taxon>Arthropoda</taxon>
        <taxon>Hexapoda</taxon>
        <taxon>Insecta</taxon>
        <taxon>Pterygota</taxon>
        <taxon>Neoptera</taxon>
        <taxon>Paraneoptera</taxon>
        <taxon>Hemiptera</taxon>
        <taxon>Heteroptera</taxon>
        <taxon>Panheteroptera</taxon>
        <taxon>Cimicomorpha</taxon>
        <taxon>Reduviidae</taxon>
        <taxon>Triatominae</taxon>
        <taxon>Panstrongylus</taxon>
    </lineage>
</organism>
<sequence>MSSLSLIISISFLFLLFDCSSFFFINIKSKSDNPENLSSSSFLGLSLSESSDICGSTSGFSVSSSSLFSTSSPFSSF</sequence>
<proteinExistence type="predicted"/>
<dbReference type="EMBL" id="GFTR01000685">
    <property type="protein sequence ID" value="JAW15741.1"/>
    <property type="molecule type" value="Transcribed_RNA"/>
</dbReference>
<keyword evidence="2" id="KW-0732">Signal</keyword>
<protein>
    <submittedName>
        <fullName evidence="3">Putative secreted protein</fullName>
    </submittedName>
</protein>
<feature type="region of interest" description="Disordered" evidence="1">
    <location>
        <begin position="50"/>
        <end position="77"/>
    </location>
</feature>
<feature type="signal peptide" evidence="2">
    <location>
        <begin position="1"/>
        <end position="21"/>
    </location>
</feature>
<accession>A0A224Y5A9</accession>